<dbReference type="EMBL" id="BSEO01000005">
    <property type="protein sequence ID" value="GLJ79663.1"/>
    <property type="molecule type" value="Genomic_DNA"/>
</dbReference>
<dbReference type="Pfam" id="PF13692">
    <property type="entry name" value="Glyco_trans_1_4"/>
    <property type="match status" value="1"/>
</dbReference>
<name>A0A9W6M2M0_9MICO</name>
<organism evidence="1 2">
    <name type="scientific">Microbacterium imperiale</name>
    <dbReference type="NCBI Taxonomy" id="33884"/>
    <lineage>
        <taxon>Bacteria</taxon>
        <taxon>Bacillati</taxon>
        <taxon>Actinomycetota</taxon>
        <taxon>Actinomycetes</taxon>
        <taxon>Micrococcales</taxon>
        <taxon>Microbacteriaceae</taxon>
        <taxon>Microbacterium</taxon>
    </lineage>
</organism>
<evidence type="ECO:0000313" key="2">
    <source>
        <dbReference type="Proteomes" id="UP001142317"/>
    </source>
</evidence>
<evidence type="ECO:0008006" key="3">
    <source>
        <dbReference type="Google" id="ProtNLM"/>
    </source>
</evidence>
<protein>
    <recommendedName>
        <fullName evidence="3">Glycosyltransferase</fullName>
    </recommendedName>
</protein>
<keyword evidence="2" id="KW-1185">Reference proteome</keyword>
<comment type="caution">
    <text evidence="1">The sequence shown here is derived from an EMBL/GenBank/DDBJ whole genome shotgun (WGS) entry which is preliminary data.</text>
</comment>
<evidence type="ECO:0000313" key="1">
    <source>
        <dbReference type="EMBL" id="GLJ79663.1"/>
    </source>
</evidence>
<accession>A0A9W6M2M0</accession>
<gene>
    <name evidence="1" type="ORF">GCM10017586_13450</name>
</gene>
<reference evidence="1" key="2">
    <citation type="submission" date="2023-01" db="EMBL/GenBank/DDBJ databases">
        <authorList>
            <person name="Sun Q."/>
            <person name="Evtushenko L."/>
        </authorList>
    </citation>
    <scope>NUCLEOTIDE SEQUENCE</scope>
    <source>
        <strain evidence="1">VKM Ac-1447</strain>
    </source>
</reference>
<reference evidence="1" key="1">
    <citation type="journal article" date="2014" name="Int. J. Syst. Evol. Microbiol.">
        <title>Complete genome sequence of Corynebacterium casei LMG S-19264T (=DSM 44701T), isolated from a smear-ripened cheese.</title>
        <authorList>
            <consortium name="US DOE Joint Genome Institute (JGI-PGF)"/>
            <person name="Walter F."/>
            <person name="Albersmeier A."/>
            <person name="Kalinowski J."/>
            <person name="Ruckert C."/>
        </authorList>
    </citation>
    <scope>NUCLEOTIDE SEQUENCE</scope>
    <source>
        <strain evidence="1">VKM Ac-1447</strain>
    </source>
</reference>
<dbReference type="Gene3D" id="3.40.50.2000">
    <property type="entry name" value="Glycogen Phosphorylase B"/>
    <property type="match status" value="2"/>
</dbReference>
<dbReference type="PANTHER" id="PTHR12526">
    <property type="entry name" value="GLYCOSYLTRANSFERASE"/>
    <property type="match status" value="1"/>
</dbReference>
<proteinExistence type="predicted"/>
<sequence>MTAPLRVLTLTEGFFAGGARILHSDVVAGLHASGSQRHSVLAIASRARREATVQPMAADPRYRSLRASGVSITSLGKTAGGVPHAPHTFSSRQLRTASRAIAAADVVLSLKEQPLGLLLALDEAMMLPDRPVVACLHRSDPEHSGEALTWLRTSAERGIVTASVSCAHATDAAYGPALAGAARHTVDNGIDLTRFRPALTRGADPIRRELGIPDAASVVVYAARFDDMKDPELFFRAVAAHVEMAPDAHYVVCGAGMTRDNAALRALLARVDGARVHALGIRDDMPAIYRAADVVALTSAYGEAAPLCLLEGAASGAVPVTTDVGDAARLVAGFGIVTGRDPREIAAAWQRACTDRAGFTAALLAARPGLGRDRMVREYGAVIAAQRRALRLAA</sequence>
<dbReference type="SUPFAM" id="SSF53756">
    <property type="entry name" value="UDP-Glycosyltransferase/glycogen phosphorylase"/>
    <property type="match status" value="1"/>
</dbReference>
<dbReference type="RefSeq" id="WP_210007565.1">
    <property type="nucleotide sequence ID" value="NZ_BSEO01000005.1"/>
</dbReference>
<dbReference type="AlphaFoldDB" id="A0A9W6M2M0"/>
<dbReference type="Proteomes" id="UP001142317">
    <property type="component" value="Unassembled WGS sequence"/>
</dbReference>